<evidence type="ECO:0000313" key="2">
    <source>
        <dbReference type="EMBL" id="QTA79880.1"/>
    </source>
</evidence>
<accession>A0A975B7B0</accession>
<sequence length="229" mass="25872">MLVAHLNAIEYVLLAQSKAAQNAGHPNLRGGPREWFIHEFLESHLPSILEIGQGEIIDENSIPEPSKKEYRAQVDLIIYRRDLPKINYSRNNAAYFAEGVKATIESKSVLTKDDLKQACEASIYHKSLIRSFKSPAGSSPDYIHERRNKMEVDIYKAKKVSGPKSRIFVLMDKGKDINSLPDEITSITGTLIYTKSINMQPGEIRIALNVDEAIKNIQERGYYIPNLTN</sequence>
<evidence type="ECO:0000259" key="1">
    <source>
        <dbReference type="Pfam" id="PF20247"/>
    </source>
</evidence>
<dbReference type="EMBL" id="CP061799">
    <property type="protein sequence ID" value="QTA79880.1"/>
    <property type="molecule type" value="Genomic_DNA"/>
</dbReference>
<dbReference type="Gene3D" id="3.10.510.20">
    <property type="entry name" value="YcgL domain"/>
    <property type="match status" value="1"/>
</dbReference>
<dbReference type="AlphaFoldDB" id="A0A975B7B0"/>
<dbReference type="InterPro" id="IPR046537">
    <property type="entry name" value="DUF6602"/>
</dbReference>
<dbReference type="KEGG" id="dli:dnl_21620"/>
<gene>
    <name evidence="2" type="ORF">dnl_21620</name>
</gene>
<organism evidence="2 3">
    <name type="scientific">Desulfonema limicola</name>
    <dbReference type="NCBI Taxonomy" id="45656"/>
    <lineage>
        <taxon>Bacteria</taxon>
        <taxon>Pseudomonadati</taxon>
        <taxon>Thermodesulfobacteriota</taxon>
        <taxon>Desulfobacteria</taxon>
        <taxon>Desulfobacterales</taxon>
        <taxon>Desulfococcaceae</taxon>
        <taxon>Desulfonema</taxon>
    </lineage>
</organism>
<name>A0A975B7B0_9BACT</name>
<dbReference type="SUPFAM" id="SSF160191">
    <property type="entry name" value="YcgL-like"/>
    <property type="match status" value="1"/>
</dbReference>
<keyword evidence="3" id="KW-1185">Reference proteome</keyword>
<proteinExistence type="predicted"/>
<dbReference type="RefSeq" id="WP_207691583.1">
    <property type="nucleotide sequence ID" value="NZ_CP061799.1"/>
</dbReference>
<evidence type="ECO:0000313" key="3">
    <source>
        <dbReference type="Proteomes" id="UP000663720"/>
    </source>
</evidence>
<feature type="domain" description="DUF6602" evidence="1">
    <location>
        <begin position="18"/>
        <end position="121"/>
    </location>
</feature>
<reference evidence="2" key="1">
    <citation type="journal article" date="2021" name="Microb. Physiol.">
        <title>Proteogenomic Insights into the Physiology of Marine, Sulfate-Reducing, Filamentous Desulfonema limicola and Desulfonema magnum.</title>
        <authorList>
            <person name="Schnaars V."/>
            <person name="Wohlbrand L."/>
            <person name="Scheve S."/>
            <person name="Hinrichs C."/>
            <person name="Reinhardt R."/>
            <person name="Rabus R."/>
        </authorList>
    </citation>
    <scope>NUCLEOTIDE SEQUENCE</scope>
    <source>
        <strain evidence="2">5ac10</strain>
    </source>
</reference>
<dbReference type="Proteomes" id="UP000663720">
    <property type="component" value="Chromosome"/>
</dbReference>
<dbReference type="InterPro" id="IPR038068">
    <property type="entry name" value="YcgL-like_sf"/>
</dbReference>
<dbReference type="Pfam" id="PF20247">
    <property type="entry name" value="DUF6602"/>
    <property type="match status" value="1"/>
</dbReference>
<protein>
    <submittedName>
        <fullName evidence="2">YcgL-like domain-containing protein</fullName>
    </submittedName>
</protein>